<dbReference type="InterPro" id="IPR033121">
    <property type="entry name" value="PEPTIDASE_A1"/>
</dbReference>
<feature type="region of interest" description="Disordered" evidence="1">
    <location>
        <begin position="439"/>
        <end position="488"/>
    </location>
</feature>
<proteinExistence type="predicted"/>
<gene>
    <name evidence="4" type="ORF">BD311DRAFT_812091</name>
</gene>
<name>A0A4Q9M5W7_9APHY</name>
<sequence>MGLALPLNSDIAHQLPAATNDIPDGASLASNLFSMTPLSAAPGARFLSLALERPGSDRVPSVLGIGRHPSKLVSDPSKIEYASVVSSNVGATFWQARVTAITVYVDDKPLPISLPHSVVPGASAPSAILDSGVPLIVTTTQIANAIYGALGVGPANDGNYYLPCTTALNVSVQLDSRSELFLHPLDLTTYPLNGGPSDNCIGLIQTPASIPGANFGTLADIILGVPFLRNTYFVMAYDPPLPNGTFPANSANSNSVDDVRPRLGLMNLTDPVVAADEFHQVRVLKQPLGNAVPPTASHGKGLSVGVKVLFALLGFVVLCIVLFAARWAYMRRKYRREGANADAFDGNSKSTAYALNALGSRKTRSGEPTEDELRLQRFEEYKRRQMGSQYTDDSSSTTVADAAYGKRGADEFGLLKLADAPGTPLKDYFDPYDDTLVASPAPDHLQKQSPTIDHLSPLPRTARRSDLSPRSMHHRTPSGGPGSDMPLLAHAHVDSSAQFRDSTLTEFGMEPISGTPNSMVGIGRRRLSSMAGSPMSPESRDEYFPRVAPYHSHGRSGSAASVTMRGSPPRSPVAIPAPVFAVEPAAASERVMDPSQNVSRMSVTGHETET</sequence>
<protein>
    <recommendedName>
        <fullName evidence="3">Peptidase A1 domain-containing protein</fullName>
    </recommendedName>
</protein>
<accession>A0A4Q9M5W7</accession>
<keyword evidence="2" id="KW-1133">Transmembrane helix</keyword>
<keyword evidence="2" id="KW-0812">Transmembrane</keyword>
<dbReference type="Gene3D" id="2.40.70.10">
    <property type="entry name" value="Acid Proteases"/>
    <property type="match status" value="1"/>
</dbReference>
<dbReference type="SUPFAM" id="SSF50630">
    <property type="entry name" value="Acid proteases"/>
    <property type="match status" value="1"/>
</dbReference>
<dbReference type="Proteomes" id="UP000292957">
    <property type="component" value="Unassembled WGS sequence"/>
</dbReference>
<keyword evidence="2" id="KW-0472">Membrane</keyword>
<reference evidence="4" key="1">
    <citation type="submission" date="2019-01" db="EMBL/GenBank/DDBJ databases">
        <title>Draft genome sequences of three monokaryotic isolates of the white-rot basidiomycete fungus Dichomitus squalens.</title>
        <authorList>
            <consortium name="DOE Joint Genome Institute"/>
            <person name="Lopez S.C."/>
            <person name="Andreopoulos B."/>
            <person name="Pangilinan J."/>
            <person name="Lipzen A."/>
            <person name="Riley R."/>
            <person name="Ahrendt S."/>
            <person name="Ng V."/>
            <person name="Barry K."/>
            <person name="Daum C."/>
            <person name="Grigoriev I.V."/>
            <person name="Hilden K.S."/>
            <person name="Makela M.R."/>
            <person name="de Vries R.P."/>
        </authorList>
    </citation>
    <scope>NUCLEOTIDE SEQUENCE [LARGE SCALE GENOMIC DNA]</scope>
    <source>
        <strain evidence="4">OM18370.1</strain>
    </source>
</reference>
<dbReference type="OrthoDB" id="2747330at2759"/>
<evidence type="ECO:0000313" key="4">
    <source>
        <dbReference type="EMBL" id="TBU21697.1"/>
    </source>
</evidence>
<organism evidence="4">
    <name type="scientific">Dichomitus squalens</name>
    <dbReference type="NCBI Taxonomy" id="114155"/>
    <lineage>
        <taxon>Eukaryota</taxon>
        <taxon>Fungi</taxon>
        <taxon>Dikarya</taxon>
        <taxon>Basidiomycota</taxon>
        <taxon>Agaricomycotina</taxon>
        <taxon>Agaricomycetes</taxon>
        <taxon>Polyporales</taxon>
        <taxon>Polyporaceae</taxon>
        <taxon>Dichomitus</taxon>
    </lineage>
</organism>
<dbReference type="AlphaFoldDB" id="A0A4Q9M5W7"/>
<evidence type="ECO:0000256" key="1">
    <source>
        <dbReference type="SAM" id="MobiDB-lite"/>
    </source>
</evidence>
<feature type="transmembrane region" description="Helical" evidence="2">
    <location>
        <begin position="308"/>
        <end position="329"/>
    </location>
</feature>
<dbReference type="Pfam" id="PF00026">
    <property type="entry name" value="Asp"/>
    <property type="match status" value="1"/>
</dbReference>
<dbReference type="EMBL" id="ML143584">
    <property type="protein sequence ID" value="TBU21697.1"/>
    <property type="molecule type" value="Genomic_DNA"/>
</dbReference>
<evidence type="ECO:0000259" key="3">
    <source>
        <dbReference type="PROSITE" id="PS51767"/>
    </source>
</evidence>
<feature type="region of interest" description="Disordered" evidence="1">
    <location>
        <begin position="587"/>
        <end position="610"/>
    </location>
</feature>
<dbReference type="InterPro" id="IPR021109">
    <property type="entry name" value="Peptidase_aspartic_dom_sf"/>
</dbReference>
<evidence type="ECO:0000256" key="2">
    <source>
        <dbReference type="SAM" id="Phobius"/>
    </source>
</evidence>
<dbReference type="PROSITE" id="PS51767">
    <property type="entry name" value="PEPTIDASE_A1"/>
    <property type="match status" value="1"/>
</dbReference>
<feature type="domain" description="Peptidase A1" evidence="3">
    <location>
        <begin position="1"/>
        <end position="245"/>
    </location>
</feature>